<feature type="transmembrane region" description="Helical" evidence="5">
    <location>
        <begin position="269"/>
        <end position="289"/>
    </location>
</feature>
<evidence type="ECO:0000256" key="4">
    <source>
        <dbReference type="ARBA" id="ARBA00023136"/>
    </source>
</evidence>
<evidence type="ECO:0000313" key="7">
    <source>
        <dbReference type="Proteomes" id="UP000053201"/>
    </source>
</evidence>
<dbReference type="PANTHER" id="PTHR23112:SF0">
    <property type="entry name" value="TRANSMEMBRANE PROTEIN 116"/>
    <property type="match status" value="1"/>
</dbReference>
<protein>
    <recommendedName>
        <fullName evidence="8">G-protein coupled receptors family 1 profile domain-containing protein</fullName>
    </recommendedName>
</protein>
<dbReference type="GO" id="GO:0004930">
    <property type="term" value="F:G protein-coupled receptor activity"/>
    <property type="evidence" value="ECO:0007669"/>
    <property type="project" value="TreeGrafter"/>
</dbReference>
<feature type="transmembrane region" description="Helical" evidence="5">
    <location>
        <begin position="236"/>
        <end position="257"/>
    </location>
</feature>
<evidence type="ECO:0000256" key="3">
    <source>
        <dbReference type="ARBA" id="ARBA00022989"/>
    </source>
</evidence>
<dbReference type="Proteomes" id="UP000053201">
    <property type="component" value="Unassembled WGS sequence"/>
</dbReference>
<evidence type="ECO:0000256" key="1">
    <source>
        <dbReference type="ARBA" id="ARBA00004141"/>
    </source>
</evidence>
<keyword evidence="4 5" id="KW-0472">Membrane</keyword>
<dbReference type="GeneID" id="27688362"/>
<organism evidence="6 7">
    <name type="scientific">Spizellomyces punctatus (strain DAOM BR117)</name>
    <dbReference type="NCBI Taxonomy" id="645134"/>
    <lineage>
        <taxon>Eukaryota</taxon>
        <taxon>Fungi</taxon>
        <taxon>Fungi incertae sedis</taxon>
        <taxon>Chytridiomycota</taxon>
        <taxon>Chytridiomycota incertae sedis</taxon>
        <taxon>Chytridiomycetes</taxon>
        <taxon>Spizellomycetales</taxon>
        <taxon>Spizellomycetaceae</taxon>
        <taxon>Spizellomyces</taxon>
    </lineage>
</organism>
<sequence length="341" mass="38200">MAVDWEPFTGYYAGSSAIVANDIEMFYGLHILSLVCITASFMGSSFVIITSVRARRYKTLNDRLPIYISTADLAFASVHFVDHLTVMVNKKYPSAGTCRLLGVILLIGWGYQITINGALAAQCWLKIVRRWKLPLGVYEWKLHALVMSIVMSIVVVGLGIDAFGPASYIICFKIEGRPGRIMWLLTVAFLIVTTVAIVFSSVSIRRQIRAVIGDVTKYTFADLQDNRTHQADVRMLNFAIIGCVQYIPTSALIFAVLFWDDGRLINKTLYYIALTTVNSGGTMNCLVYLHNQRMVRFYNEQFAARMGSRCSSQAPPERTLQRVVTARRYTESEGSDDAAHL</sequence>
<dbReference type="SUPFAM" id="SSF81321">
    <property type="entry name" value="Family A G protein-coupled receptor-like"/>
    <property type="match status" value="1"/>
</dbReference>
<keyword evidence="3 5" id="KW-1133">Transmembrane helix</keyword>
<dbReference type="PANTHER" id="PTHR23112">
    <property type="entry name" value="G PROTEIN-COUPLED RECEPTOR 157-RELATED"/>
    <property type="match status" value="1"/>
</dbReference>
<proteinExistence type="predicted"/>
<dbReference type="Gene3D" id="1.20.1070.10">
    <property type="entry name" value="Rhodopsin 7-helix transmembrane proteins"/>
    <property type="match status" value="1"/>
</dbReference>
<evidence type="ECO:0008006" key="8">
    <source>
        <dbReference type="Google" id="ProtNLM"/>
    </source>
</evidence>
<feature type="transmembrane region" description="Helical" evidence="5">
    <location>
        <begin position="180"/>
        <end position="199"/>
    </location>
</feature>
<comment type="subcellular location">
    <subcellularLocation>
        <location evidence="1">Membrane</location>
        <topology evidence="1">Multi-pass membrane protein</topology>
    </subcellularLocation>
</comment>
<dbReference type="InParanoid" id="A0A0L0HFI3"/>
<keyword evidence="2 5" id="KW-0812">Transmembrane</keyword>
<dbReference type="GO" id="GO:0007189">
    <property type="term" value="P:adenylate cyclase-activating G protein-coupled receptor signaling pathway"/>
    <property type="evidence" value="ECO:0007669"/>
    <property type="project" value="TreeGrafter"/>
</dbReference>
<dbReference type="GO" id="GO:0005886">
    <property type="term" value="C:plasma membrane"/>
    <property type="evidence" value="ECO:0007669"/>
    <property type="project" value="TreeGrafter"/>
</dbReference>
<dbReference type="OrthoDB" id="2133328at2759"/>
<dbReference type="RefSeq" id="XP_016607588.1">
    <property type="nucleotide sequence ID" value="XM_016753178.1"/>
</dbReference>
<dbReference type="OMA" id="PAGAFCY"/>
<feature type="transmembrane region" description="Helical" evidence="5">
    <location>
        <begin position="31"/>
        <end position="52"/>
    </location>
</feature>
<reference evidence="6 7" key="1">
    <citation type="submission" date="2009-08" db="EMBL/GenBank/DDBJ databases">
        <title>The Genome Sequence of Spizellomyces punctatus strain DAOM BR117.</title>
        <authorList>
            <consortium name="The Broad Institute Genome Sequencing Platform"/>
            <person name="Russ C."/>
            <person name="Cuomo C."/>
            <person name="Shea T."/>
            <person name="Young S.K."/>
            <person name="Zeng Q."/>
            <person name="Koehrsen M."/>
            <person name="Haas B."/>
            <person name="Borodovsky M."/>
            <person name="Guigo R."/>
            <person name="Alvarado L."/>
            <person name="Berlin A."/>
            <person name="Bochicchio J."/>
            <person name="Borenstein D."/>
            <person name="Chapman S."/>
            <person name="Chen Z."/>
            <person name="Engels R."/>
            <person name="Freedman E."/>
            <person name="Gellesch M."/>
            <person name="Goldberg J."/>
            <person name="Griggs A."/>
            <person name="Gujja S."/>
            <person name="Heiman D."/>
            <person name="Hepburn T."/>
            <person name="Howarth C."/>
            <person name="Jen D."/>
            <person name="Larson L."/>
            <person name="Lewis B."/>
            <person name="Mehta T."/>
            <person name="Park D."/>
            <person name="Pearson M."/>
            <person name="Roberts A."/>
            <person name="Saif S."/>
            <person name="Shenoy N."/>
            <person name="Sisk P."/>
            <person name="Stolte C."/>
            <person name="Sykes S."/>
            <person name="Thomson T."/>
            <person name="Walk T."/>
            <person name="White J."/>
            <person name="Yandava C."/>
            <person name="Burger G."/>
            <person name="Gray M.W."/>
            <person name="Holland P.W.H."/>
            <person name="King N."/>
            <person name="Lang F.B.F."/>
            <person name="Roger A.J."/>
            <person name="Ruiz-Trillo I."/>
            <person name="Lander E."/>
            <person name="Nusbaum C."/>
        </authorList>
    </citation>
    <scope>NUCLEOTIDE SEQUENCE [LARGE SCALE GENOMIC DNA]</scope>
    <source>
        <strain evidence="6 7">DAOM BR117</strain>
    </source>
</reference>
<feature type="transmembrane region" description="Helical" evidence="5">
    <location>
        <begin position="142"/>
        <end position="160"/>
    </location>
</feature>
<evidence type="ECO:0000256" key="5">
    <source>
        <dbReference type="SAM" id="Phobius"/>
    </source>
</evidence>
<accession>A0A0L0HFI3</accession>
<feature type="transmembrane region" description="Helical" evidence="5">
    <location>
        <begin position="64"/>
        <end position="81"/>
    </location>
</feature>
<gene>
    <name evidence="6" type="ORF">SPPG_04937</name>
</gene>
<dbReference type="EMBL" id="KQ257457">
    <property type="protein sequence ID" value="KNC99548.1"/>
    <property type="molecule type" value="Genomic_DNA"/>
</dbReference>
<keyword evidence="7" id="KW-1185">Reference proteome</keyword>
<name>A0A0L0HFI3_SPIPD</name>
<dbReference type="VEuPathDB" id="FungiDB:SPPG_04937"/>
<dbReference type="AlphaFoldDB" id="A0A0L0HFI3"/>
<evidence type="ECO:0000256" key="2">
    <source>
        <dbReference type="ARBA" id="ARBA00022692"/>
    </source>
</evidence>
<evidence type="ECO:0000313" key="6">
    <source>
        <dbReference type="EMBL" id="KNC99548.1"/>
    </source>
</evidence>
<feature type="transmembrane region" description="Helical" evidence="5">
    <location>
        <begin position="101"/>
        <end position="121"/>
    </location>
</feature>